<dbReference type="EC" id="6.1.1.19" evidence="9"/>
<keyword evidence="5 9" id="KW-0067">ATP-binding</keyword>
<dbReference type="InterPro" id="IPR005148">
    <property type="entry name" value="Arg-tRNA-synth_N"/>
</dbReference>
<evidence type="ECO:0000256" key="3">
    <source>
        <dbReference type="ARBA" id="ARBA00022598"/>
    </source>
</evidence>
<dbReference type="Pfam" id="PF05746">
    <property type="entry name" value="DALR_1"/>
    <property type="match status" value="1"/>
</dbReference>
<dbReference type="CDD" id="cd00671">
    <property type="entry name" value="ArgRS_core"/>
    <property type="match status" value="1"/>
</dbReference>
<dbReference type="GO" id="GO:0005524">
    <property type="term" value="F:ATP binding"/>
    <property type="evidence" value="ECO:0007669"/>
    <property type="project" value="UniProtKB-UniRule"/>
</dbReference>
<evidence type="ECO:0000259" key="12">
    <source>
        <dbReference type="SMART" id="SM01016"/>
    </source>
</evidence>
<dbReference type="InterPro" id="IPR014729">
    <property type="entry name" value="Rossmann-like_a/b/a_fold"/>
</dbReference>
<comment type="subunit">
    <text evidence="9">Monomer.</text>
</comment>
<evidence type="ECO:0000313" key="14">
    <source>
        <dbReference type="Proteomes" id="UP000671995"/>
    </source>
</evidence>
<comment type="similarity">
    <text evidence="1 9 10">Belongs to the class-I aminoacyl-tRNA synthetase family.</text>
</comment>
<dbReference type="NCBIfam" id="TIGR00456">
    <property type="entry name" value="argS"/>
    <property type="match status" value="1"/>
</dbReference>
<dbReference type="SUPFAM" id="SSF55190">
    <property type="entry name" value="Arginyl-tRNA synthetase (ArgRS), N-terminal 'additional' domain"/>
    <property type="match status" value="1"/>
</dbReference>
<evidence type="ECO:0000256" key="6">
    <source>
        <dbReference type="ARBA" id="ARBA00022917"/>
    </source>
</evidence>
<comment type="catalytic activity">
    <reaction evidence="8 9">
        <text>tRNA(Arg) + L-arginine + ATP = L-arginyl-tRNA(Arg) + AMP + diphosphate</text>
        <dbReference type="Rhea" id="RHEA:20301"/>
        <dbReference type="Rhea" id="RHEA-COMP:9658"/>
        <dbReference type="Rhea" id="RHEA-COMP:9673"/>
        <dbReference type="ChEBI" id="CHEBI:30616"/>
        <dbReference type="ChEBI" id="CHEBI:32682"/>
        <dbReference type="ChEBI" id="CHEBI:33019"/>
        <dbReference type="ChEBI" id="CHEBI:78442"/>
        <dbReference type="ChEBI" id="CHEBI:78513"/>
        <dbReference type="ChEBI" id="CHEBI:456215"/>
        <dbReference type="EC" id="6.1.1.19"/>
    </reaction>
</comment>
<dbReference type="GO" id="GO:0004814">
    <property type="term" value="F:arginine-tRNA ligase activity"/>
    <property type="evidence" value="ECO:0007669"/>
    <property type="project" value="UniProtKB-UniRule"/>
</dbReference>
<dbReference type="PRINTS" id="PR01038">
    <property type="entry name" value="TRNASYNTHARG"/>
</dbReference>
<evidence type="ECO:0000256" key="1">
    <source>
        <dbReference type="ARBA" id="ARBA00005594"/>
    </source>
</evidence>
<organism evidence="13 14">
    <name type="scientific">Treponema parvum</name>
    <dbReference type="NCBI Taxonomy" id="138851"/>
    <lineage>
        <taxon>Bacteria</taxon>
        <taxon>Pseudomonadati</taxon>
        <taxon>Spirochaetota</taxon>
        <taxon>Spirochaetia</taxon>
        <taxon>Spirochaetales</taxon>
        <taxon>Treponemataceae</taxon>
        <taxon>Treponema</taxon>
    </lineage>
</organism>
<dbReference type="Pfam" id="PF03485">
    <property type="entry name" value="Arg_tRNA_synt_N"/>
    <property type="match status" value="1"/>
</dbReference>
<keyword evidence="7 9" id="KW-0030">Aminoacyl-tRNA synthetase</keyword>
<dbReference type="RefSeq" id="WP_210118267.1">
    <property type="nucleotide sequence ID" value="NZ_CP054257.1"/>
</dbReference>
<evidence type="ECO:0000256" key="10">
    <source>
        <dbReference type="RuleBase" id="RU363038"/>
    </source>
</evidence>
<reference evidence="13" key="1">
    <citation type="submission" date="2020-05" db="EMBL/GenBank/DDBJ databases">
        <authorList>
            <person name="Zeng H."/>
            <person name="Chan Y.K."/>
            <person name="Watt R.M."/>
        </authorList>
    </citation>
    <scope>NUCLEOTIDE SEQUENCE</scope>
    <source>
        <strain evidence="13">ATCC 700773</strain>
    </source>
</reference>
<dbReference type="SMART" id="SM01016">
    <property type="entry name" value="Arg_tRNA_synt_N"/>
    <property type="match status" value="1"/>
</dbReference>
<dbReference type="HAMAP" id="MF_00123">
    <property type="entry name" value="Arg_tRNA_synth"/>
    <property type="match status" value="1"/>
</dbReference>
<evidence type="ECO:0000256" key="9">
    <source>
        <dbReference type="HAMAP-Rule" id="MF_00123"/>
    </source>
</evidence>
<evidence type="ECO:0000256" key="2">
    <source>
        <dbReference type="ARBA" id="ARBA00022490"/>
    </source>
</evidence>
<dbReference type="SUPFAM" id="SSF52374">
    <property type="entry name" value="Nucleotidylyl transferase"/>
    <property type="match status" value="1"/>
</dbReference>
<dbReference type="Pfam" id="PF00750">
    <property type="entry name" value="tRNA-synt_1d"/>
    <property type="match status" value="1"/>
</dbReference>
<dbReference type="Proteomes" id="UP000671995">
    <property type="component" value="Chromosome"/>
</dbReference>
<protein>
    <recommendedName>
        <fullName evidence="9">Arginine--tRNA ligase</fullName>
        <ecNumber evidence="9">6.1.1.19</ecNumber>
    </recommendedName>
    <alternativeName>
        <fullName evidence="9">Arginyl-tRNA synthetase</fullName>
        <shortName evidence="9">ArgRS</shortName>
    </alternativeName>
</protein>
<dbReference type="InterPro" id="IPR001412">
    <property type="entry name" value="aa-tRNA-synth_I_CS"/>
</dbReference>
<dbReference type="InterPro" id="IPR001278">
    <property type="entry name" value="Arg-tRNA-ligase"/>
</dbReference>
<evidence type="ECO:0000256" key="7">
    <source>
        <dbReference type="ARBA" id="ARBA00023146"/>
    </source>
</evidence>
<dbReference type="InterPro" id="IPR009080">
    <property type="entry name" value="tRNAsynth_Ia_anticodon-bd"/>
</dbReference>
<dbReference type="InterPro" id="IPR008909">
    <property type="entry name" value="DALR_anticod-bd"/>
</dbReference>
<evidence type="ECO:0000256" key="4">
    <source>
        <dbReference type="ARBA" id="ARBA00022741"/>
    </source>
</evidence>
<feature type="domain" description="Arginyl tRNA synthetase N-terminal" evidence="12">
    <location>
        <begin position="6"/>
        <end position="102"/>
    </location>
</feature>
<dbReference type="Gene3D" id="3.30.1360.70">
    <property type="entry name" value="Arginyl tRNA synthetase N-terminal domain"/>
    <property type="match status" value="1"/>
</dbReference>
<keyword evidence="3 9" id="KW-0436">Ligase</keyword>
<evidence type="ECO:0000256" key="5">
    <source>
        <dbReference type="ARBA" id="ARBA00022840"/>
    </source>
</evidence>
<dbReference type="EMBL" id="CP054257">
    <property type="protein sequence ID" value="QTQ11471.1"/>
    <property type="molecule type" value="Genomic_DNA"/>
</dbReference>
<dbReference type="GO" id="GO:0006420">
    <property type="term" value="P:arginyl-tRNA aminoacylation"/>
    <property type="evidence" value="ECO:0007669"/>
    <property type="project" value="UniProtKB-UniRule"/>
</dbReference>
<comment type="subcellular location">
    <subcellularLocation>
        <location evidence="9">Cytoplasm</location>
    </subcellularLocation>
</comment>
<accession>A0A975EYW2</accession>
<dbReference type="GO" id="GO:0005737">
    <property type="term" value="C:cytoplasm"/>
    <property type="evidence" value="ECO:0007669"/>
    <property type="project" value="UniProtKB-SubCell"/>
</dbReference>
<dbReference type="FunFam" id="1.10.730.10:FF:000006">
    <property type="entry name" value="Arginyl-tRNA synthetase 2, mitochondrial"/>
    <property type="match status" value="1"/>
</dbReference>
<feature type="short sequence motif" description="'HIGH' region" evidence="9">
    <location>
        <begin position="145"/>
        <end position="155"/>
    </location>
</feature>
<gene>
    <name evidence="9" type="primary">argS</name>
    <name evidence="13" type="ORF">HRI96_04205</name>
</gene>
<dbReference type="AlphaFoldDB" id="A0A975EYW2"/>
<proteinExistence type="inferred from homology"/>
<dbReference type="PANTHER" id="PTHR11956:SF5">
    <property type="entry name" value="ARGININE--TRNA LIGASE, CYTOPLASMIC"/>
    <property type="match status" value="1"/>
</dbReference>
<evidence type="ECO:0000313" key="13">
    <source>
        <dbReference type="EMBL" id="QTQ11471.1"/>
    </source>
</evidence>
<reference evidence="13" key="2">
    <citation type="journal article" date="2021" name="Microbiol. Resour. Announc.">
        <title>Complete Genome Sequences of Three Human Oral Treponema parvum Isolates.</title>
        <authorList>
            <person name="Zeng H."/>
            <person name="Watt R.M."/>
        </authorList>
    </citation>
    <scope>NUCLEOTIDE SEQUENCE</scope>
    <source>
        <strain evidence="13">ATCC 700773</strain>
    </source>
</reference>
<name>A0A975EYW2_9SPIR</name>
<evidence type="ECO:0000259" key="11">
    <source>
        <dbReference type="SMART" id="SM00836"/>
    </source>
</evidence>
<sequence length="602" mass="67489">MSDIKNDSRILICAALNMFKASKGISGDEIDAASVQLENPPDPDMGDLGSPLFVFAKVLRTAPAVIAQNVVKIISENKNLAGIDCRSIGEFVAEGPYVNIKLNKVSAIKAVLNRIYSEGSDYGSFDEEGKKPLANRRVMVEYSSPNTNKPLHLGHMRNDALGESVSRILKKAGAEVFKVNIINNRGIHICKSMLAYELFHEPKGETPETAGMKSDHFVGQCYVEFDKYSKEHPEANKQAEAMLLAWESGDKNIHKIWKRMNDWAIEGIKATYERTGVSFDKLYYESETYLKGKKEILEGLEKGIFYKEEDGSVWVDLKPLGMDKNKVLLRKDGTSLYMTQDIGTAIFRHDDWPFNQLVYVVASEQIHHFKVLFYILKKLGYEWADKLYHLSYGLVNLPSGRMKSREGTVVDADDLIDQLHADAFEEIKAKGREDELDDADDVAEKVALAALHYYLLQITPVKDMLFNPEESLSFNGNTGPYLQYMGARIASILRKAQETNILPAETEAASECLTSKAEWDLIKALGAFPETVLKAANNLDPSLMAAYLYDISKLFGKFYQSCPILGAETEVLQRARLLLAKCTLTVLKNAMELVLIPYLDKM</sequence>
<dbReference type="Gene3D" id="1.10.730.10">
    <property type="entry name" value="Isoleucyl-tRNA Synthetase, Domain 1"/>
    <property type="match status" value="1"/>
</dbReference>
<keyword evidence="6 9" id="KW-0648">Protein biosynthesis</keyword>
<dbReference type="Gene3D" id="3.40.50.620">
    <property type="entry name" value="HUPs"/>
    <property type="match status" value="1"/>
</dbReference>
<dbReference type="InterPro" id="IPR035684">
    <property type="entry name" value="ArgRS_core"/>
</dbReference>
<dbReference type="SUPFAM" id="SSF47323">
    <property type="entry name" value="Anticodon-binding domain of a subclass of class I aminoacyl-tRNA synthetases"/>
    <property type="match status" value="1"/>
</dbReference>
<evidence type="ECO:0000256" key="8">
    <source>
        <dbReference type="ARBA" id="ARBA00049339"/>
    </source>
</evidence>
<keyword evidence="2 9" id="KW-0963">Cytoplasm</keyword>
<keyword evidence="4 9" id="KW-0547">Nucleotide-binding</keyword>
<dbReference type="PANTHER" id="PTHR11956">
    <property type="entry name" value="ARGINYL-TRNA SYNTHETASE"/>
    <property type="match status" value="1"/>
</dbReference>
<dbReference type="InterPro" id="IPR036695">
    <property type="entry name" value="Arg-tRNA-synth_N_sf"/>
</dbReference>
<feature type="domain" description="DALR anticodon binding" evidence="11">
    <location>
        <begin position="482"/>
        <end position="602"/>
    </location>
</feature>
<dbReference type="PROSITE" id="PS00178">
    <property type="entry name" value="AA_TRNA_LIGASE_I"/>
    <property type="match status" value="1"/>
</dbReference>
<dbReference type="SMART" id="SM00836">
    <property type="entry name" value="DALR_1"/>
    <property type="match status" value="1"/>
</dbReference>